<dbReference type="PANTHER" id="PTHR43489">
    <property type="entry name" value="ISOMERASE"/>
    <property type="match status" value="1"/>
</dbReference>
<keyword evidence="5" id="KW-0670">Pyruvate</keyword>
<protein>
    <submittedName>
        <fullName evidence="5">Hydroxypyruvate isomerase</fullName>
        <ecNumber evidence="5">5.3.1.22</ecNumber>
    </submittedName>
</protein>
<dbReference type="FunFam" id="3.20.20.150:FF:000007">
    <property type="entry name" value="Hydroxypyruvate isomerase"/>
    <property type="match status" value="1"/>
</dbReference>
<dbReference type="KEGG" id="app:CAP2UW1_0666"/>
<reference evidence="5" key="2">
    <citation type="submission" date="2009-09" db="EMBL/GenBank/DDBJ databases">
        <title>Complete sequence of chromosome of Candidatus Accumulibacter phosphatis clade IIA str. UW-1.</title>
        <authorList>
            <consortium name="US DOE Joint Genome Institute"/>
            <person name="Martin H.G."/>
            <person name="Ivanova N."/>
            <person name="Kunin V."/>
            <person name="Warnecke F."/>
            <person name="Barry K."/>
            <person name="He S."/>
            <person name="Salamov A."/>
            <person name="Szeto E."/>
            <person name="Dalin E."/>
            <person name="Pangilinan J.L."/>
            <person name="Lapidus A."/>
            <person name="Lowry S."/>
            <person name="Kyrpides N.C."/>
            <person name="McMahon K.D."/>
            <person name="Hugenholtz P."/>
        </authorList>
    </citation>
    <scope>NUCLEOTIDE SEQUENCE [LARGE SCALE GENOMIC DNA]</scope>
    <source>
        <strain evidence="5">UW-1</strain>
    </source>
</reference>
<dbReference type="Pfam" id="PF01261">
    <property type="entry name" value="AP_endonuc_2"/>
    <property type="match status" value="1"/>
</dbReference>
<dbReference type="NCBIfam" id="NF043033">
    <property type="entry name" value="OxoTetrIsom"/>
    <property type="match status" value="1"/>
</dbReference>
<dbReference type="SUPFAM" id="SSF51658">
    <property type="entry name" value="Xylose isomerase-like"/>
    <property type="match status" value="1"/>
</dbReference>
<evidence type="ECO:0000313" key="5">
    <source>
        <dbReference type="EMBL" id="ACV34012.1"/>
    </source>
</evidence>
<evidence type="ECO:0000256" key="3">
    <source>
        <dbReference type="PIRSR" id="PIRSR006241-50"/>
    </source>
</evidence>
<dbReference type="InterPro" id="IPR053398">
    <property type="entry name" value="HPT_OtnI_isomerases"/>
</dbReference>
<dbReference type="GO" id="GO:0046487">
    <property type="term" value="P:glyoxylate metabolic process"/>
    <property type="evidence" value="ECO:0007669"/>
    <property type="project" value="TreeGrafter"/>
</dbReference>
<dbReference type="Gene3D" id="3.20.20.150">
    <property type="entry name" value="Divalent-metal-dependent TIM barrel enzymes"/>
    <property type="match status" value="1"/>
</dbReference>
<reference evidence="5" key="1">
    <citation type="submission" date="2009-08" db="EMBL/GenBank/DDBJ databases">
        <authorList>
            <consortium name="US DOE Joint Genome Institute"/>
            <person name="Lucas S."/>
            <person name="Copeland A."/>
            <person name="Lapidus A."/>
            <person name="Glavina del Rio T."/>
            <person name="Dalin E."/>
            <person name="Tice H."/>
            <person name="Bruce D."/>
            <person name="Barry K."/>
            <person name="Pitluck S."/>
            <person name="Lowry S."/>
            <person name="Larimer F."/>
            <person name="Land M."/>
            <person name="Hauser L."/>
            <person name="Kyrpides N."/>
            <person name="Ivanova N."/>
            <person name="McMahon K.D."/>
            <person name="Hugenholtz P."/>
        </authorList>
    </citation>
    <scope>NUCLEOTIDE SEQUENCE</scope>
    <source>
        <strain evidence="5">UW-1</strain>
    </source>
</reference>
<dbReference type="STRING" id="522306.CAP2UW1_0666"/>
<dbReference type="PIRSF" id="PIRSF006241">
    <property type="entry name" value="HyI"/>
    <property type="match status" value="1"/>
</dbReference>
<dbReference type="OrthoDB" id="9786584at2"/>
<sequence>MPGRSMKLCANLSFLFTDVPFVDRFGRAARAGFAGVEYMFPYGYDADELARLLREHRLLQVLHNLPAGDWDAGERGIACLPGREAEFRDGVEHGIEHARRLGCTQLNCLAGMAPAGVPEAAIRATFKANLEHAAKRLATYGIRLLIEPINSRVDIPGFWLDTPAKALALLAEMAEPNLWLQYDIYHAQIMQGDLARTIQANIGRIAHFQLADNPGRHEPGTGEINYPFLFALLERLGYNGWLGCEYQPLLSGAGTESGLSWAKEWLGR</sequence>
<dbReference type="EMBL" id="CP001715">
    <property type="protein sequence ID" value="ACV34012.1"/>
    <property type="molecule type" value="Genomic_DNA"/>
</dbReference>
<comment type="similarity">
    <text evidence="2">Belongs to the hyi family.</text>
</comment>
<proteinExistence type="inferred from homology"/>
<feature type="domain" description="Xylose isomerase-like TIM barrel" evidence="4">
    <location>
        <begin position="27"/>
        <end position="264"/>
    </location>
</feature>
<dbReference type="eggNOG" id="COG3622">
    <property type="taxonomic scope" value="Bacteria"/>
</dbReference>
<dbReference type="InterPro" id="IPR036237">
    <property type="entry name" value="Xyl_isomerase-like_sf"/>
</dbReference>
<keyword evidence="1 2" id="KW-0413">Isomerase</keyword>
<dbReference type="InterPro" id="IPR013022">
    <property type="entry name" value="Xyl_isomerase-like_TIM-brl"/>
</dbReference>
<dbReference type="HOGENOM" id="CLU_050006_1_2_4"/>
<dbReference type="InterPro" id="IPR017643">
    <property type="entry name" value="Hydroxypyruvate_isomerase"/>
</dbReference>
<gene>
    <name evidence="5" type="ordered locus">CAP2UW1_0666</name>
</gene>
<feature type="active site" description="Proton donor/acceptor" evidence="3">
    <location>
        <position position="147"/>
    </location>
</feature>
<dbReference type="PANTHER" id="PTHR43489:SF13">
    <property type="entry name" value="HYDROXYPYRUVATE ISOMERASE"/>
    <property type="match status" value="1"/>
</dbReference>
<dbReference type="InterPro" id="IPR026040">
    <property type="entry name" value="HyI-like"/>
</dbReference>
<dbReference type="EC" id="5.3.1.22" evidence="5"/>
<evidence type="ECO:0000259" key="4">
    <source>
        <dbReference type="Pfam" id="PF01261"/>
    </source>
</evidence>
<dbReference type="InterPro" id="IPR050417">
    <property type="entry name" value="Sugar_Epim/Isomerase"/>
</dbReference>
<evidence type="ECO:0000256" key="1">
    <source>
        <dbReference type="ARBA" id="ARBA00023235"/>
    </source>
</evidence>
<accession>C7RMI5</accession>
<name>C7RMI5_ACCRE</name>
<feature type="active site" description="Proton donor/acceptor" evidence="3">
    <location>
        <position position="245"/>
    </location>
</feature>
<dbReference type="AlphaFoldDB" id="C7RMI5"/>
<evidence type="ECO:0000256" key="2">
    <source>
        <dbReference type="PIRNR" id="PIRNR006241"/>
    </source>
</evidence>
<dbReference type="GO" id="GO:0008903">
    <property type="term" value="F:hydroxypyruvate isomerase activity"/>
    <property type="evidence" value="ECO:0007669"/>
    <property type="project" value="UniProtKB-EC"/>
</dbReference>
<organism evidence="5">
    <name type="scientific">Accumulibacter regalis</name>
    <dbReference type="NCBI Taxonomy" id="522306"/>
    <lineage>
        <taxon>Bacteria</taxon>
        <taxon>Pseudomonadati</taxon>
        <taxon>Pseudomonadota</taxon>
        <taxon>Betaproteobacteria</taxon>
        <taxon>Candidatus Accumulibacter</taxon>
    </lineage>
</organism>
<dbReference type="NCBIfam" id="TIGR03234">
    <property type="entry name" value="OH-pyruv-isom"/>
    <property type="match status" value="1"/>
</dbReference>